<reference evidence="1 2" key="1">
    <citation type="journal article" date="2021" name="Nat. Commun.">
        <title>Genetic determinants of endophytism in the Arabidopsis root mycobiome.</title>
        <authorList>
            <person name="Mesny F."/>
            <person name="Miyauchi S."/>
            <person name="Thiergart T."/>
            <person name="Pickel B."/>
            <person name="Atanasova L."/>
            <person name="Karlsson M."/>
            <person name="Huettel B."/>
            <person name="Barry K.W."/>
            <person name="Haridas S."/>
            <person name="Chen C."/>
            <person name="Bauer D."/>
            <person name="Andreopoulos W."/>
            <person name="Pangilinan J."/>
            <person name="LaButti K."/>
            <person name="Riley R."/>
            <person name="Lipzen A."/>
            <person name="Clum A."/>
            <person name="Drula E."/>
            <person name="Henrissat B."/>
            <person name="Kohler A."/>
            <person name="Grigoriev I.V."/>
            <person name="Martin F.M."/>
            <person name="Hacquard S."/>
        </authorList>
    </citation>
    <scope>NUCLEOTIDE SEQUENCE [LARGE SCALE GENOMIC DNA]</scope>
    <source>
        <strain evidence="1 2">MPI-SDFR-AT-0079</strain>
    </source>
</reference>
<sequence>MSDANDNKKSDPLAPPNSPTNHPNDSAESPKDDTGQAAPEADHPPPSPVNGDENGNHDVFISEVLSLHLWDLDPVVKAESARHSSCPHSFDMERLRDKFNDLFATEMASYMKGWAEAEQKAITKSAQPRFFLLKKDTTVIWTKKGETSLVIPLFIGTTEVLVRAWDSNAGYQIQWYSEFVLHLDEETGIRPLAQDLIFHYNLFRLEGNAQAERPAEQEEEGDESDGKPQENLE</sequence>
<dbReference type="EMBL" id="JAGIZQ010000002">
    <property type="protein sequence ID" value="KAH6641096.1"/>
    <property type="molecule type" value="Genomic_DNA"/>
</dbReference>
<accession>A0ACB7PK64</accession>
<dbReference type="Proteomes" id="UP000724584">
    <property type="component" value="Unassembled WGS sequence"/>
</dbReference>
<name>A0ACB7PK64_9PEZI</name>
<organism evidence="1 2">
    <name type="scientific">Chaetomium tenue</name>
    <dbReference type="NCBI Taxonomy" id="1854479"/>
    <lineage>
        <taxon>Eukaryota</taxon>
        <taxon>Fungi</taxon>
        <taxon>Dikarya</taxon>
        <taxon>Ascomycota</taxon>
        <taxon>Pezizomycotina</taxon>
        <taxon>Sordariomycetes</taxon>
        <taxon>Sordariomycetidae</taxon>
        <taxon>Sordariales</taxon>
        <taxon>Chaetomiaceae</taxon>
        <taxon>Chaetomium</taxon>
    </lineage>
</organism>
<protein>
    <submittedName>
        <fullName evidence="1">Uncharacterized protein</fullName>
    </submittedName>
</protein>
<comment type="caution">
    <text evidence="1">The sequence shown here is derived from an EMBL/GenBank/DDBJ whole genome shotgun (WGS) entry which is preliminary data.</text>
</comment>
<proteinExistence type="predicted"/>
<evidence type="ECO:0000313" key="1">
    <source>
        <dbReference type="EMBL" id="KAH6641096.1"/>
    </source>
</evidence>
<keyword evidence="2" id="KW-1185">Reference proteome</keyword>
<evidence type="ECO:0000313" key="2">
    <source>
        <dbReference type="Proteomes" id="UP000724584"/>
    </source>
</evidence>
<gene>
    <name evidence="1" type="ORF">F5144DRAFT_627179</name>
</gene>